<dbReference type="OrthoDB" id="3641178at2759"/>
<feature type="compositionally biased region" description="Polar residues" evidence="1">
    <location>
        <begin position="194"/>
        <end position="208"/>
    </location>
</feature>
<proteinExistence type="predicted"/>
<evidence type="ECO:0000256" key="1">
    <source>
        <dbReference type="SAM" id="MobiDB-lite"/>
    </source>
</evidence>
<dbReference type="Proteomes" id="UP000748025">
    <property type="component" value="Unassembled WGS sequence"/>
</dbReference>
<protein>
    <submittedName>
        <fullName evidence="2">Uncharacterized protein</fullName>
    </submittedName>
</protein>
<feature type="region of interest" description="Disordered" evidence="1">
    <location>
        <begin position="179"/>
        <end position="220"/>
    </location>
</feature>
<dbReference type="EMBL" id="SRPW01000786">
    <property type="protein sequence ID" value="KAG6012080.1"/>
    <property type="molecule type" value="Genomic_DNA"/>
</dbReference>
<comment type="caution">
    <text evidence="2">The sequence shown here is derived from an EMBL/GenBank/DDBJ whole genome shotgun (WGS) entry which is preliminary data.</text>
</comment>
<dbReference type="AlphaFoldDB" id="A0A9P7NE04"/>
<accession>A0A9P7NE04</accession>
<reference evidence="2" key="1">
    <citation type="journal article" date="2020" name="bioRxiv">
        <title>Whole genome comparisons of ergot fungi reveals the divergence and evolution of species within the genus Claviceps are the result of varying mechanisms driving genome evolution and host range expansion.</title>
        <authorList>
            <person name="Wyka S.A."/>
            <person name="Mondo S.J."/>
            <person name="Liu M."/>
            <person name="Dettman J."/>
            <person name="Nalam V."/>
            <person name="Broders K.D."/>
        </authorList>
    </citation>
    <scope>NUCLEOTIDE SEQUENCE</scope>
    <source>
        <strain evidence="2">CCC 602</strain>
    </source>
</reference>
<sequence length="392" mass="44244">MASLIPLELGTERFITTDNYYLPDNENILNRFPSVPSRPQSLRVSIQPQYSANKMRRSKTEQVTKHRAATRTDMDWKATLGEIKREYMNRRFRQCSTLCHEVLALGDKLDQAHPIHLVYVRFYAATALEMQARAMHHSSPSRATLLRQAYNHYSIASELAGQADQQVSNLASHARVDSFSSSSLHSPTGSHVSDSTVSTRMSTPTPSLGSRRDTFKPTPKKKKVAFCDELMTEPIIRPDSPTLGFDDWLGRSSPEPILPESILKSVKQPLRPMSPPVTPDSPLPTPDLSDMGMDAEDSMSTTDPFFRTRSVHRFCTILSSLRRQITSHMTTLDIEITACDIPTAPALTSPEMRALDIQARIERLRACGWKRPRFNVQRYETLRENALADMAE</sequence>
<name>A0A9P7NE04_9HYPO</name>
<evidence type="ECO:0000313" key="2">
    <source>
        <dbReference type="EMBL" id="KAG6012080.1"/>
    </source>
</evidence>
<keyword evidence="3" id="KW-1185">Reference proteome</keyword>
<feature type="compositionally biased region" description="Low complexity" evidence="1">
    <location>
        <begin position="179"/>
        <end position="193"/>
    </location>
</feature>
<evidence type="ECO:0000313" key="3">
    <source>
        <dbReference type="Proteomes" id="UP000748025"/>
    </source>
</evidence>
<gene>
    <name evidence="2" type="ORF">E4U43_007953</name>
</gene>
<organism evidence="2 3">
    <name type="scientific">Claviceps pusilla</name>
    <dbReference type="NCBI Taxonomy" id="123648"/>
    <lineage>
        <taxon>Eukaryota</taxon>
        <taxon>Fungi</taxon>
        <taxon>Dikarya</taxon>
        <taxon>Ascomycota</taxon>
        <taxon>Pezizomycotina</taxon>
        <taxon>Sordariomycetes</taxon>
        <taxon>Hypocreomycetidae</taxon>
        <taxon>Hypocreales</taxon>
        <taxon>Clavicipitaceae</taxon>
        <taxon>Claviceps</taxon>
    </lineage>
</organism>